<evidence type="ECO:0000313" key="3">
    <source>
        <dbReference type="EMBL" id="EYU16647.1"/>
    </source>
</evidence>
<dbReference type="Pfam" id="PF00903">
    <property type="entry name" value="Glyoxalase"/>
    <property type="match status" value="1"/>
</dbReference>
<evidence type="ECO:0000256" key="1">
    <source>
        <dbReference type="ARBA" id="ARBA00023251"/>
    </source>
</evidence>
<organism evidence="3 4">
    <name type="scientific">Photorhabdus aegyptia</name>
    <dbReference type="NCBI Taxonomy" id="2805098"/>
    <lineage>
        <taxon>Bacteria</taxon>
        <taxon>Pseudomonadati</taxon>
        <taxon>Pseudomonadota</taxon>
        <taxon>Gammaproteobacteria</taxon>
        <taxon>Enterobacterales</taxon>
        <taxon>Morganellaceae</taxon>
        <taxon>Photorhabdus</taxon>
    </lineage>
</organism>
<evidence type="ECO:0000259" key="2">
    <source>
        <dbReference type="Pfam" id="PF00903"/>
    </source>
</evidence>
<evidence type="ECO:0000313" key="4">
    <source>
        <dbReference type="Proteomes" id="UP000023464"/>
    </source>
</evidence>
<comment type="caution">
    <text evidence="3">The sequence shown here is derived from an EMBL/GenBank/DDBJ whole genome shotgun (WGS) entry which is preliminary data.</text>
</comment>
<dbReference type="GO" id="GO:0046677">
    <property type="term" value="P:response to antibiotic"/>
    <property type="evidence" value="ECO:0007669"/>
    <property type="project" value="UniProtKB-KW"/>
</dbReference>
<reference evidence="3 4" key="1">
    <citation type="submission" date="2014-03" db="EMBL/GenBank/DDBJ databases">
        <title>Draft Genome of Photorhabdus luminescens BA1, an Egyptian Isolate.</title>
        <authorList>
            <person name="Ghazal S."/>
            <person name="Hurst S.G.IV."/>
            <person name="Morris K."/>
            <person name="Thomas K."/>
            <person name="Tisa L.S."/>
        </authorList>
    </citation>
    <scope>NUCLEOTIDE SEQUENCE [LARGE SCALE GENOMIC DNA]</scope>
    <source>
        <strain evidence="3 4">BA1</strain>
    </source>
</reference>
<dbReference type="InterPro" id="IPR000335">
    <property type="entry name" value="Bleomycin-R"/>
</dbReference>
<gene>
    <name evidence="3" type="ORF">BA1DRAFT_00749</name>
</gene>
<dbReference type="Gene3D" id="3.10.180.10">
    <property type="entry name" value="2,3-Dihydroxybiphenyl 1,2-Dioxygenase, domain 1"/>
    <property type="match status" value="1"/>
</dbReference>
<keyword evidence="4" id="KW-1185">Reference proteome</keyword>
<dbReference type="CDD" id="cd08349">
    <property type="entry name" value="BLMA_like"/>
    <property type="match status" value="1"/>
</dbReference>
<dbReference type="AlphaFoldDB" id="A0A022PKJ5"/>
<feature type="domain" description="Glyoxalase/fosfomycin resistance/dioxygenase" evidence="2">
    <location>
        <begin position="11"/>
        <end position="109"/>
    </location>
</feature>
<dbReference type="RefSeq" id="WP_036776119.1">
    <property type="nucleotide sequence ID" value="NZ_CAWLTM010000107.1"/>
</dbReference>
<dbReference type="SUPFAM" id="SSF54593">
    <property type="entry name" value="Glyoxalase/Bleomycin resistance protein/Dihydroxybiphenyl dioxygenase"/>
    <property type="match status" value="1"/>
</dbReference>
<sequence>MSDWEAVPVLAALDLDKLVDFYTSKLGFHCDNFVPNEYAIISRGEAEIHFWACNDKYIAENTSCYIFVKDIQSVFQELQAQTEVSPLAETPWGMLEFHLIDPSGNLLKFGQPV</sequence>
<protein>
    <recommendedName>
        <fullName evidence="2">Glyoxalase/fosfomycin resistance/dioxygenase domain-containing protein</fullName>
    </recommendedName>
</protein>
<dbReference type="InterPro" id="IPR029068">
    <property type="entry name" value="Glyas_Bleomycin-R_OHBP_Dase"/>
</dbReference>
<proteinExistence type="predicted"/>
<dbReference type="Proteomes" id="UP000023464">
    <property type="component" value="Unassembled WGS sequence"/>
</dbReference>
<keyword evidence="1" id="KW-0046">Antibiotic resistance</keyword>
<name>A0A022PKJ5_9GAMM</name>
<dbReference type="InterPro" id="IPR004360">
    <property type="entry name" value="Glyas_Fos-R_dOase_dom"/>
</dbReference>
<accession>A0A022PKJ5</accession>
<dbReference type="EMBL" id="JFGV01000008">
    <property type="protein sequence ID" value="EYU16647.1"/>
    <property type="molecule type" value="Genomic_DNA"/>
</dbReference>